<reference evidence="1" key="2">
    <citation type="submission" date="2022-01" db="EMBL/GenBank/DDBJ databases">
        <authorList>
            <person name="Yamashiro T."/>
            <person name="Shiraishi A."/>
            <person name="Satake H."/>
            <person name="Nakayama K."/>
        </authorList>
    </citation>
    <scope>NUCLEOTIDE SEQUENCE</scope>
</reference>
<organism evidence="1 2">
    <name type="scientific">Tanacetum coccineum</name>
    <dbReference type="NCBI Taxonomy" id="301880"/>
    <lineage>
        <taxon>Eukaryota</taxon>
        <taxon>Viridiplantae</taxon>
        <taxon>Streptophyta</taxon>
        <taxon>Embryophyta</taxon>
        <taxon>Tracheophyta</taxon>
        <taxon>Spermatophyta</taxon>
        <taxon>Magnoliopsida</taxon>
        <taxon>eudicotyledons</taxon>
        <taxon>Gunneridae</taxon>
        <taxon>Pentapetalae</taxon>
        <taxon>asterids</taxon>
        <taxon>campanulids</taxon>
        <taxon>Asterales</taxon>
        <taxon>Asteraceae</taxon>
        <taxon>Asteroideae</taxon>
        <taxon>Anthemideae</taxon>
        <taxon>Anthemidinae</taxon>
        <taxon>Tanacetum</taxon>
    </lineage>
</organism>
<protein>
    <submittedName>
        <fullName evidence="1">Uncharacterized protein</fullName>
    </submittedName>
</protein>
<name>A0ABQ5HPP0_9ASTR</name>
<dbReference type="EMBL" id="BQNB010019860">
    <property type="protein sequence ID" value="GJT89788.1"/>
    <property type="molecule type" value="Genomic_DNA"/>
</dbReference>
<evidence type="ECO:0000313" key="2">
    <source>
        <dbReference type="Proteomes" id="UP001151760"/>
    </source>
</evidence>
<evidence type="ECO:0000313" key="1">
    <source>
        <dbReference type="EMBL" id="GJT89788.1"/>
    </source>
</evidence>
<accession>A0ABQ5HPP0</accession>
<dbReference type="Proteomes" id="UP001151760">
    <property type="component" value="Unassembled WGS sequence"/>
</dbReference>
<keyword evidence="2" id="KW-1185">Reference proteome</keyword>
<sequence>MRSQAEVQRTLGYKANPTVNGLTVSEIISVSALAYSLRRVIVASSPSTFTLCGGRYSCALIVSKRREMRCLQPRDTGASRLDCSIGLNTDYHDYLTRILESEIALRKRSFVNAKFSPKV</sequence>
<reference evidence="1" key="1">
    <citation type="journal article" date="2022" name="Int. J. Mol. Sci.">
        <title>Draft Genome of Tanacetum Coccineum: Genomic Comparison of Closely Related Tanacetum-Family Plants.</title>
        <authorList>
            <person name="Yamashiro T."/>
            <person name="Shiraishi A."/>
            <person name="Nakayama K."/>
            <person name="Satake H."/>
        </authorList>
    </citation>
    <scope>NUCLEOTIDE SEQUENCE</scope>
</reference>
<gene>
    <name evidence="1" type="ORF">Tco_1078633</name>
</gene>
<comment type="caution">
    <text evidence="1">The sequence shown here is derived from an EMBL/GenBank/DDBJ whole genome shotgun (WGS) entry which is preliminary data.</text>
</comment>
<proteinExistence type="predicted"/>